<dbReference type="AlphaFoldDB" id="A0A419WX80"/>
<organism evidence="2 3">
    <name type="scientific">Marinifilum flexuosum</name>
    <dbReference type="NCBI Taxonomy" id="1117708"/>
    <lineage>
        <taxon>Bacteria</taxon>
        <taxon>Pseudomonadati</taxon>
        <taxon>Bacteroidota</taxon>
        <taxon>Bacteroidia</taxon>
        <taxon>Marinilabiliales</taxon>
        <taxon>Marinifilaceae</taxon>
    </lineage>
</organism>
<dbReference type="RefSeq" id="WP_120240797.1">
    <property type="nucleotide sequence ID" value="NZ_RAPQ01000010.1"/>
</dbReference>
<evidence type="ECO:0000313" key="3">
    <source>
        <dbReference type="Proteomes" id="UP000284531"/>
    </source>
</evidence>
<protein>
    <submittedName>
        <fullName evidence="2">N-carbamoylputrescine amidase</fullName>
    </submittedName>
</protein>
<evidence type="ECO:0000259" key="1">
    <source>
        <dbReference type="PROSITE" id="PS50263"/>
    </source>
</evidence>
<dbReference type="InterPro" id="IPR003010">
    <property type="entry name" value="C-N_Hydrolase"/>
</dbReference>
<reference evidence="2 3" key="1">
    <citation type="submission" date="2018-09" db="EMBL/GenBank/DDBJ databases">
        <title>Genomic Encyclopedia of Archaeal and Bacterial Type Strains, Phase II (KMG-II): from individual species to whole genera.</title>
        <authorList>
            <person name="Goeker M."/>
        </authorList>
    </citation>
    <scope>NUCLEOTIDE SEQUENCE [LARGE SCALE GENOMIC DNA]</scope>
    <source>
        <strain evidence="2 3">DSM 21950</strain>
    </source>
</reference>
<comment type="caution">
    <text evidence="2">The sequence shown here is derived from an EMBL/GenBank/DDBJ whole genome shotgun (WGS) entry which is preliminary data.</text>
</comment>
<feature type="domain" description="CN hydrolase" evidence="1">
    <location>
        <begin position="1"/>
        <end position="240"/>
    </location>
</feature>
<dbReference type="PROSITE" id="PS50263">
    <property type="entry name" value="CN_HYDROLASE"/>
    <property type="match status" value="1"/>
</dbReference>
<dbReference type="Pfam" id="PF00795">
    <property type="entry name" value="CN_hydrolase"/>
    <property type="match status" value="1"/>
</dbReference>
<dbReference type="Proteomes" id="UP000284531">
    <property type="component" value="Unassembled WGS sequence"/>
</dbReference>
<dbReference type="OrthoDB" id="9811121at2"/>
<dbReference type="Gene3D" id="3.60.110.10">
    <property type="entry name" value="Carbon-nitrogen hydrolase"/>
    <property type="match status" value="1"/>
</dbReference>
<name>A0A419WX80_9BACT</name>
<dbReference type="PANTHER" id="PTHR23088:SF27">
    <property type="entry name" value="DEAMINATED GLUTATHIONE AMIDASE"/>
    <property type="match status" value="1"/>
</dbReference>
<gene>
    <name evidence="2" type="ORF">BXY64_3044</name>
</gene>
<dbReference type="EMBL" id="RAPQ01000010">
    <property type="protein sequence ID" value="RKE00050.1"/>
    <property type="molecule type" value="Genomic_DNA"/>
</dbReference>
<dbReference type="InterPro" id="IPR036526">
    <property type="entry name" value="C-N_Hydrolase_sf"/>
</dbReference>
<sequence length="268" mass="30582">MIVAVVSSKCRIGDVGFNLSTTMEWIKSFDEQGVNFILFPELNLSGYIRDIEILKTVLNEEEQVFTSLLEISKSTNLAFAVGFPEQEGERYFITHFVFEGGKVVGKHRKTHVSISEKEVYSEGDEINVFPVKDMRIGIQICYETHFPEISAIQAQKGANVLAMAFASPKETCQDKIERFKRYIPARAYDNACFAMICNQVTTNDRGTVFPCASLIIDPKGKVMSESFVEENEFAVAEIDISEINRIKESKMAFFNAHKRTEWLREYYE</sequence>
<dbReference type="PANTHER" id="PTHR23088">
    <property type="entry name" value="NITRILASE-RELATED"/>
    <property type="match status" value="1"/>
</dbReference>
<dbReference type="SUPFAM" id="SSF56317">
    <property type="entry name" value="Carbon-nitrogen hydrolase"/>
    <property type="match status" value="1"/>
</dbReference>
<keyword evidence="3" id="KW-1185">Reference proteome</keyword>
<proteinExistence type="predicted"/>
<evidence type="ECO:0000313" key="2">
    <source>
        <dbReference type="EMBL" id="RKE00050.1"/>
    </source>
</evidence>
<accession>A0A419WX80</accession>